<dbReference type="KEGG" id="ngr:NAEGRDRAFT_56273"/>
<keyword evidence="6 12" id="KW-1133">Transmembrane helix</keyword>
<feature type="compositionally biased region" description="Polar residues" evidence="11">
    <location>
        <begin position="20"/>
        <end position="30"/>
    </location>
</feature>
<feature type="transmembrane region" description="Helical" evidence="12">
    <location>
        <begin position="114"/>
        <end position="133"/>
    </location>
</feature>
<dbReference type="GeneID" id="8851115"/>
<dbReference type="Gene3D" id="1.50.40.10">
    <property type="entry name" value="Mitochondrial carrier domain"/>
    <property type="match status" value="2"/>
</dbReference>
<evidence type="ECO:0000256" key="4">
    <source>
        <dbReference type="ARBA" id="ARBA00022692"/>
    </source>
</evidence>
<feature type="compositionally biased region" description="Basic and acidic residues" evidence="11">
    <location>
        <begin position="8"/>
        <end position="19"/>
    </location>
</feature>
<evidence type="ECO:0000256" key="10">
    <source>
        <dbReference type="RuleBase" id="RU000488"/>
    </source>
</evidence>
<name>D2VPN0_NAEGR</name>
<comment type="subcellular location">
    <subcellularLocation>
        <location evidence="1">Mitochondrion membrane</location>
        <topology evidence="1">Multi-pass membrane protein</topology>
    </subcellularLocation>
</comment>
<dbReference type="GO" id="GO:0048250">
    <property type="term" value="P:iron import into the mitochondrion"/>
    <property type="evidence" value="ECO:0007669"/>
    <property type="project" value="TreeGrafter"/>
</dbReference>
<dbReference type="EMBL" id="GG738887">
    <property type="protein sequence ID" value="EFC41153.1"/>
    <property type="molecule type" value="Genomic_DNA"/>
</dbReference>
<sequence>MQKSTLHHQIEVEEVERTHSSSSLPKIVHSEQQPSTTNVIVSSALAGCAARLALHPIDTIKARMQVQITNPELTSKLSTAIFEGGANTNGGNQIYRNTFHAITSMTKYEGARSFYKGLGASLIFTGPAITLYLTSYEYCKKKLYILGNYLKEKNGDNFLSRNLMGETALVHLASGLAAESVSCVFWVPHDVLKERLQVQRGNEINLTQLMKIVRKDGFLQLYKGYWITLASFGPFSAIYFLTYERMKELFQKQTSQQTLPFSTTLLCGAIGAGFGSFCTLPLDVIKTRFQVQRRMKMQNIAMEEDVMYYKNFGDAVRKIIKYEGPTAFWKGFTSRMVYAAPNSALIMALFELFKQKFEFI</sequence>
<feature type="transmembrane region" description="Helical" evidence="12">
    <location>
        <begin position="168"/>
        <end position="187"/>
    </location>
</feature>
<evidence type="ECO:0000256" key="8">
    <source>
        <dbReference type="ARBA" id="ARBA00023136"/>
    </source>
</evidence>
<dbReference type="VEuPathDB" id="AmoebaDB:NAEGRDRAFT_56273"/>
<dbReference type="InParanoid" id="D2VPN0"/>
<dbReference type="Proteomes" id="UP000006671">
    <property type="component" value="Unassembled WGS sequence"/>
</dbReference>
<keyword evidence="7" id="KW-0496">Mitochondrion</keyword>
<evidence type="ECO:0000313" key="13">
    <source>
        <dbReference type="EMBL" id="EFC41153.1"/>
    </source>
</evidence>
<dbReference type="InterPro" id="IPR002067">
    <property type="entry name" value="MCP"/>
</dbReference>
<dbReference type="InterPro" id="IPR018108">
    <property type="entry name" value="MCP_transmembrane"/>
</dbReference>
<evidence type="ECO:0000256" key="5">
    <source>
        <dbReference type="ARBA" id="ARBA00022737"/>
    </source>
</evidence>
<dbReference type="OrthoDB" id="250329at2759"/>
<dbReference type="Pfam" id="PF00153">
    <property type="entry name" value="Mito_carr"/>
    <property type="match status" value="3"/>
</dbReference>
<dbReference type="OMA" id="VWVPIDV"/>
<feature type="repeat" description="Solcar" evidence="9">
    <location>
        <begin position="259"/>
        <end position="356"/>
    </location>
</feature>
<evidence type="ECO:0000256" key="11">
    <source>
        <dbReference type="SAM" id="MobiDB-lite"/>
    </source>
</evidence>
<keyword evidence="4 9" id="KW-0812">Transmembrane</keyword>
<dbReference type="RefSeq" id="XP_002673897.1">
    <property type="nucleotide sequence ID" value="XM_002673851.1"/>
</dbReference>
<keyword evidence="3 10" id="KW-0813">Transport</keyword>
<feature type="repeat" description="Solcar" evidence="9">
    <location>
        <begin position="34"/>
        <end position="142"/>
    </location>
</feature>
<dbReference type="SUPFAM" id="SSF103506">
    <property type="entry name" value="Mitochondrial carrier"/>
    <property type="match status" value="1"/>
</dbReference>
<comment type="similarity">
    <text evidence="2 10">Belongs to the mitochondrial carrier (TC 2.A.29) family.</text>
</comment>
<evidence type="ECO:0000256" key="3">
    <source>
        <dbReference type="ARBA" id="ARBA00022448"/>
    </source>
</evidence>
<dbReference type="AlphaFoldDB" id="D2VPN0"/>
<dbReference type="PANTHER" id="PTHR45758">
    <property type="entry name" value="MITOFERRIN-1-RELATED"/>
    <property type="match status" value="1"/>
</dbReference>
<dbReference type="GO" id="GO:0015093">
    <property type="term" value="F:ferrous iron transmembrane transporter activity"/>
    <property type="evidence" value="ECO:0007669"/>
    <property type="project" value="TreeGrafter"/>
</dbReference>
<feature type="transmembrane region" description="Helical" evidence="12">
    <location>
        <begin position="224"/>
        <end position="243"/>
    </location>
</feature>
<dbReference type="PRINTS" id="PR00926">
    <property type="entry name" value="MITOCARRIER"/>
</dbReference>
<protein>
    <submittedName>
        <fullName evidence="13">Mitochondrial carrier protein</fullName>
    </submittedName>
</protein>
<evidence type="ECO:0000256" key="2">
    <source>
        <dbReference type="ARBA" id="ARBA00006375"/>
    </source>
</evidence>
<reference evidence="13 14" key="1">
    <citation type="journal article" date="2010" name="Cell">
        <title>The genome of Naegleria gruberi illuminates early eukaryotic versatility.</title>
        <authorList>
            <person name="Fritz-Laylin L.K."/>
            <person name="Prochnik S.E."/>
            <person name="Ginger M.L."/>
            <person name="Dacks J.B."/>
            <person name="Carpenter M.L."/>
            <person name="Field M.C."/>
            <person name="Kuo A."/>
            <person name="Paredez A."/>
            <person name="Chapman J."/>
            <person name="Pham J."/>
            <person name="Shu S."/>
            <person name="Neupane R."/>
            <person name="Cipriano M."/>
            <person name="Mancuso J."/>
            <person name="Tu H."/>
            <person name="Salamov A."/>
            <person name="Lindquist E."/>
            <person name="Shapiro H."/>
            <person name="Lucas S."/>
            <person name="Grigoriev I.V."/>
            <person name="Cande W.Z."/>
            <person name="Fulton C."/>
            <person name="Rokhsar D.S."/>
            <person name="Dawson S.C."/>
        </authorList>
    </citation>
    <scope>NUCLEOTIDE SEQUENCE [LARGE SCALE GENOMIC DNA]</scope>
    <source>
        <strain evidence="13 14">NEG-M</strain>
    </source>
</reference>
<evidence type="ECO:0000256" key="6">
    <source>
        <dbReference type="ARBA" id="ARBA00022989"/>
    </source>
</evidence>
<evidence type="ECO:0000313" key="14">
    <source>
        <dbReference type="Proteomes" id="UP000006671"/>
    </source>
</evidence>
<keyword evidence="5" id="KW-0677">Repeat</keyword>
<dbReference type="PROSITE" id="PS50920">
    <property type="entry name" value="SOLCAR"/>
    <property type="match status" value="3"/>
</dbReference>
<dbReference type="eggNOG" id="KOG0751">
    <property type="taxonomic scope" value="Eukaryota"/>
</dbReference>
<feature type="repeat" description="Solcar" evidence="9">
    <location>
        <begin position="166"/>
        <end position="249"/>
    </location>
</feature>
<dbReference type="GO" id="GO:0031966">
    <property type="term" value="C:mitochondrial membrane"/>
    <property type="evidence" value="ECO:0007669"/>
    <property type="project" value="UniProtKB-SubCell"/>
</dbReference>
<gene>
    <name evidence="13" type="ORF">NAEGRDRAFT_56273</name>
</gene>
<keyword evidence="14" id="KW-1185">Reference proteome</keyword>
<keyword evidence="8 9" id="KW-0472">Membrane</keyword>
<feature type="region of interest" description="Disordered" evidence="11">
    <location>
        <begin position="1"/>
        <end position="30"/>
    </location>
</feature>
<feature type="transmembrane region" description="Helical" evidence="12">
    <location>
        <begin position="263"/>
        <end position="285"/>
    </location>
</feature>
<organism evidence="14">
    <name type="scientific">Naegleria gruberi</name>
    <name type="common">Amoeba</name>
    <dbReference type="NCBI Taxonomy" id="5762"/>
    <lineage>
        <taxon>Eukaryota</taxon>
        <taxon>Discoba</taxon>
        <taxon>Heterolobosea</taxon>
        <taxon>Tetramitia</taxon>
        <taxon>Eutetramitia</taxon>
        <taxon>Vahlkampfiidae</taxon>
        <taxon>Naegleria</taxon>
    </lineage>
</organism>
<dbReference type="InterPro" id="IPR023395">
    <property type="entry name" value="MCP_dom_sf"/>
</dbReference>
<evidence type="ECO:0000256" key="1">
    <source>
        <dbReference type="ARBA" id="ARBA00004225"/>
    </source>
</evidence>
<evidence type="ECO:0000256" key="9">
    <source>
        <dbReference type="PROSITE-ProRule" id="PRU00282"/>
    </source>
</evidence>
<accession>D2VPN0</accession>
<proteinExistence type="inferred from homology"/>
<evidence type="ECO:0000256" key="7">
    <source>
        <dbReference type="ARBA" id="ARBA00023128"/>
    </source>
</evidence>
<evidence type="ECO:0000256" key="12">
    <source>
        <dbReference type="SAM" id="Phobius"/>
    </source>
</evidence>
<dbReference type="PANTHER" id="PTHR45758:SF19">
    <property type="entry name" value="CARRIER PROTEIN, PUTATIVE-RELATED"/>
    <property type="match status" value="1"/>
</dbReference>